<accession>A0A7R9GNZ9</accession>
<dbReference type="EMBL" id="OC316491">
    <property type="protein sequence ID" value="CAD7392079.1"/>
    <property type="molecule type" value="Genomic_DNA"/>
</dbReference>
<gene>
    <name evidence="1" type="ORF">TCEB3V08_LOCUS116</name>
</gene>
<proteinExistence type="predicted"/>
<dbReference type="AlphaFoldDB" id="A0A7R9GNZ9"/>
<protein>
    <submittedName>
        <fullName evidence="1">Uncharacterized protein</fullName>
    </submittedName>
</protein>
<organism evidence="1">
    <name type="scientific">Timema cristinae</name>
    <name type="common">Walking stick</name>
    <dbReference type="NCBI Taxonomy" id="61476"/>
    <lineage>
        <taxon>Eukaryota</taxon>
        <taxon>Metazoa</taxon>
        <taxon>Ecdysozoa</taxon>
        <taxon>Arthropoda</taxon>
        <taxon>Hexapoda</taxon>
        <taxon>Insecta</taxon>
        <taxon>Pterygota</taxon>
        <taxon>Neoptera</taxon>
        <taxon>Polyneoptera</taxon>
        <taxon>Phasmatodea</taxon>
        <taxon>Timematodea</taxon>
        <taxon>Timematoidea</taxon>
        <taxon>Timematidae</taxon>
        <taxon>Timema</taxon>
    </lineage>
</organism>
<name>A0A7R9GNZ9_TIMCR</name>
<reference evidence="1" key="1">
    <citation type="submission" date="2020-11" db="EMBL/GenBank/DDBJ databases">
        <authorList>
            <person name="Tran Van P."/>
        </authorList>
    </citation>
    <scope>NUCLEOTIDE SEQUENCE</scope>
</reference>
<sequence length="173" mass="19344">MSSIVLFKYKGTLFDSYKTIEGCGGVPPIRPLETLHNALSLRQLDAFLDIMTSAPLFRTPASSPPKYPSTPLSSSIPPILNSFTHHPPLRLQSPSNSEYYCSCGRGGKEALLINCCHHITQKTMHNFFFSLKSPTDASLNMCFKTIWKLLPITYNIVPFNIHRCVPLLECLQA</sequence>
<evidence type="ECO:0000313" key="1">
    <source>
        <dbReference type="EMBL" id="CAD7392079.1"/>
    </source>
</evidence>